<evidence type="ECO:0000256" key="4">
    <source>
        <dbReference type="ARBA" id="ARBA00023242"/>
    </source>
</evidence>
<dbReference type="PROSITE" id="PS50090">
    <property type="entry name" value="MYB_LIKE"/>
    <property type="match status" value="2"/>
</dbReference>
<dbReference type="SUPFAM" id="SSF46689">
    <property type="entry name" value="Homeodomain-like"/>
    <property type="match status" value="2"/>
</dbReference>
<proteinExistence type="predicted"/>
<keyword evidence="9" id="KW-1185">Reference proteome</keyword>
<feature type="domain" description="Myb-like" evidence="6">
    <location>
        <begin position="78"/>
        <end position="129"/>
    </location>
</feature>
<gene>
    <name evidence="8" type="ORF">IWQ60_006626</name>
</gene>
<feature type="domain" description="HTH myb-type" evidence="7">
    <location>
        <begin position="78"/>
        <end position="133"/>
    </location>
</feature>
<dbReference type="PROSITE" id="PS51294">
    <property type="entry name" value="HTH_MYB"/>
    <property type="match status" value="2"/>
</dbReference>
<dbReference type="PANTHER" id="PTHR46621:SF1">
    <property type="entry name" value="SNRNA-ACTIVATING PROTEIN COMPLEX SUBUNIT 4"/>
    <property type="match status" value="1"/>
</dbReference>
<feature type="region of interest" description="Disordered" evidence="5">
    <location>
        <begin position="26"/>
        <end position="85"/>
    </location>
</feature>
<evidence type="ECO:0000259" key="6">
    <source>
        <dbReference type="PROSITE" id="PS50090"/>
    </source>
</evidence>
<feature type="region of interest" description="Disordered" evidence="5">
    <location>
        <begin position="356"/>
        <end position="402"/>
    </location>
</feature>
<dbReference type="InterPro" id="IPR017930">
    <property type="entry name" value="Myb_dom"/>
</dbReference>
<dbReference type="Pfam" id="PF13921">
    <property type="entry name" value="Myb_DNA-bind_6"/>
    <property type="match status" value="1"/>
</dbReference>
<reference evidence="8" key="1">
    <citation type="submission" date="2022-07" db="EMBL/GenBank/DDBJ databases">
        <title>Phylogenomic reconstructions and comparative analyses of Kickxellomycotina fungi.</title>
        <authorList>
            <person name="Reynolds N.K."/>
            <person name="Stajich J.E."/>
            <person name="Barry K."/>
            <person name="Grigoriev I.V."/>
            <person name="Crous P."/>
            <person name="Smith M.E."/>
        </authorList>
    </citation>
    <scope>NUCLEOTIDE SEQUENCE</scope>
    <source>
        <strain evidence="8">RSA 861</strain>
    </source>
</reference>
<comment type="caution">
    <text evidence="8">The sequence shown here is derived from an EMBL/GenBank/DDBJ whole genome shotgun (WGS) entry which is preliminary data.</text>
</comment>
<keyword evidence="2" id="KW-0238">DNA-binding</keyword>
<evidence type="ECO:0000256" key="5">
    <source>
        <dbReference type="SAM" id="MobiDB-lite"/>
    </source>
</evidence>
<evidence type="ECO:0000256" key="2">
    <source>
        <dbReference type="ARBA" id="ARBA00023125"/>
    </source>
</evidence>
<dbReference type="OrthoDB" id="2143914at2759"/>
<feature type="region of interest" description="Disordered" evidence="5">
    <location>
        <begin position="156"/>
        <end position="182"/>
    </location>
</feature>
<evidence type="ECO:0000259" key="7">
    <source>
        <dbReference type="PROSITE" id="PS51294"/>
    </source>
</evidence>
<dbReference type="CDD" id="cd00167">
    <property type="entry name" value="SANT"/>
    <property type="match status" value="2"/>
</dbReference>
<dbReference type="PANTHER" id="PTHR46621">
    <property type="entry name" value="SNRNA-ACTIVATING PROTEIN COMPLEX SUBUNIT 4"/>
    <property type="match status" value="1"/>
</dbReference>
<dbReference type="Gene3D" id="1.10.10.60">
    <property type="entry name" value="Homeodomain-like"/>
    <property type="match status" value="2"/>
</dbReference>
<accession>A0A9W8A469</accession>
<name>A0A9W8A469_9FUNG</name>
<feature type="region of interest" description="Disordered" evidence="5">
    <location>
        <begin position="309"/>
        <end position="340"/>
    </location>
</feature>
<evidence type="ECO:0000256" key="3">
    <source>
        <dbReference type="ARBA" id="ARBA00023163"/>
    </source>
</evidence>
<sequence>MIRLFGLRLAHPPLGASWRTSRVLTERRRPTRTLPKATLLRLRSSVKESATTQPTKEEDTDRPAVSPESPSNRLIKPKPRTKQQFWTAEEDERLRLAVATYGATDFKRIASAVGTRTAIQCYGRHYRHMQRTGPAQPWSPEEDQILLNLANEVKQTAEKTAPEKASDRRSDGTLMSKRRRRPRSNQLVSIPWAALRHRFTNRTVYDLFRRYEVLQTLAVGPWQPDETERLRQAVAKYGVKGAWPQVAEFVRTRTAQQCRGRYVNIQRPALERRWWKVADDVKLFKVIYRVSPTLLDSLPEIRELCRELQQLTDGPNETEVEEASLGGNEESSPAESDGESELGRLLATLKRSHDSESEDLSYDASTTTANSWAHEEDRSTSFSGLSTAGSSRTAAASPVSYDPFDEESHRRVAPIRDPVWPLIHRAMNDPRCSHWSQYYIHWFGYLKRQALVPHLNPQQEQVIDQNGLRSTPPSWFDLARDLGIPRSTVITRHLFQDYHVRKSLRQMVATAKGASAPKGPK</sequence>
<dbReference type="InterPro" id="IPR009057">
    <property type="entry name" value="Homeodomain-like_sf"/>
</dbReference>
<dbReference type="Proteomes" id="UP001150569">
    <property type="component" value="Unassembled WGS sequence"/>
</dbReference>
<feature type="domain" description="Myb-like" evidence="6">
    <location>
        <begin position="220"/>
        <end position="266"/>
    </location>
</feature>
<dbReference type="GO" id="GO:0019185">
    <property type="term" value="C:snRNA-activating protein complex"/>
    <property type="evidence" value="ECO:0007669"/>
    <property type="project" value="TreeGrafter"/>
</dbReference>
<evidence type="ECO:0000313" key="9">
    <source>
        <dbReference type="Proteomes" id="UP001150569"/>
    </source>
</evidence>
<keyword evidence="4" id="KW-0539">Nucleus</keyword>
<protein>
    <submittedName>
        <fullName evidence="8">Uncharacterized protein</fullName>
    </submittedName>
</protein>
<dbReference type="SMART" id="SM00717">
    <property type="entry name" value="SANT"/>
    <property type="match status" value="3"/>
</dbReference>
<keyword evidence="1" id="KW-0805">Transcription regulation</keyword>
<dbReference type="GO" id="GO:0000978">
    <property type="term" value="F:RNA polymerase II cis-regulatory region sequence-specific DNA binding"/>
    <property type="evidence" value="ECO:0007669"/>
    <property type="project" value="TreeGrafter"/>
</dbReference>
<dbReference type="EMBL" id="JANBPT010000404">
    <property type="protein sequence ID" value="KAJ1922087.1"/>
    <property type="molecule type" value="Genomic_DNA"/>
</dbReference>
<dbReference type="InterPro" id="IPR051575">
    <property type="entry name" value="Myb-like_DNA-bd"/>
</dbReference>
<evidence type="ECO:0000256" key="1">
    <source>
        <dbReference type="ARBA" id="ARBA00023015"/>
    </source>
</evidence>
<dbReference type="AlphaFoldDB" id="A0A9W8A469"/>
<keyword evidence="3" id="KW-0804">Transcription</keyword>
<dbReference type="InterPro" id="IPR001005">
    <property type="entry name" value="SANT/Myb"/>
</dbReference>
<feature type="domain" description="HTH myb-type" evidence="7">
    <location>
        <begin position="220"/>
        <end position="270"/>
    </location>
</feature>
<dbReference type="GO" id="GO:0042796">
    <property type="term" value="P:snRNA transcription by RNA polymerase III"/>
    <property type="evidence" value="ECO:0007669"/>
    <property type="project" value="TreeGrafter"/>
</dbReference>
<feature type="compositionally biased region" description="Basic and acidic residues" evidence="5">
    <location>
        <begin position="156"/>
        <end position="171"/>
    </location>
</feature>
<evidence type="ECO:0000313" key="8">
    <source>
        <dbReference type="EMBL" id="KAJ1922087.1"/>
    </source>
</evidence>
<feature type="compositionally biased region" description="Low complexity" evidence="5">
    <location>
        <begin position="383"/>
        <end position="397"/>
    </location>
</feature>
<dbReference type="GO" id="GO:0001006">
    <property type="term" value="F:RNA polymerase III type 3 promoter sequence-specific DNA binding"/>
    <property type="evidence" value="ECO:0007669"/>
    <property type="project" value="TreeGrafter"/>
</dbReference>
<dbReference type="GO" id="GO:0042795">
    <property type="term" value="P:snRNA transcription by RNA polymerase II"/>
    <property type="evidence" value="ECO:0007669"/>
    <property type="project" value="TreeGrafter"/>
</dbReference>
<dbReference type="Pfam" id="PF00249">
    <property type="entry name" value="Myb_DNA-binding"/>
    <property type="match status" value="1"/>
</dbReference>
<organism evidence="8 9">
    <name type="scientific">Tieghemiomyces parasiticus</name>
    <dbReference type="NCBI Taxonomy" id="78921"/>
    <lineage>
        <taxon>Eukaryota</taxon>
        <taxon>Fungi</taxon>
        <taxon>Fungi incertae sedis</taxon>
        <taxon>Zoopagomycota</taxon>
        <taxon>Kickxellomycotina</taxon>
        <taxon>Dimargaritomycetes</taxon>
        <taxon>Dimargaritales</taxon>
        <taxon>Dimargaritaceae</taxon>
        <taxon>Tieghemiomyces</taxon>
    </lineage>
</organism>